<name>A0ABT0IFX1_9ACTN</name>
<accession>A0ABT0IFX1</accession>
<organism evidence="2 3">
    <name type="scientific">Streptomyces lichenis</name>
    <dbReference type="NCBI Taxonomy" id="2306967"/>
    <lineage>
        <taxon>Bacteria</taxon>
        <taxon>Bacillati</taxon>
        <taxon>Actinomycetota</taxon>
        <taxon>Actinomycetes</taxon>
        <taxon>Kitasatosporales</taxon>
        <taxon>Streptomycetaceae</taxon>
        <taxon>Streptomyces</taxon>
    </lineage>
</organism>
<evidence type="ECO:0000313" key="2">
    <source>
        <dbReference type="EMBL" id="MCK8680225.1"/>
    </source>
</evidence>
<sequence>MGFFSRRYPDDYDHQEVCDRAKREVAQERQIREAHEKHDFLRPEPPKARGRNLSGPTSNDASTPKGRRRW</sequence>
<feature type="region of interest" description="Disordered" evidence="1">
    <location>
        <begin position="30"/>
        <end position="70"/>
    </location>
</feature>
<proteinExistence type="predicted"/>
<protein>
    <submittedName>
        <fullName evidence="2">Uncharacterized protein</fullName>
    </submittedName>
</protein>
<dbReference type="RefSeq" id="WP_248636038.1">
    <property type="nucleotide sequence ID" value="NZ_JALPTH010000024.1"/>
</dbReference>
<keyword evidence="3" id="KW-1185">Reference proteome</keyword>
<gene>
    <name evidence="2" type="ORF">M1O15_23050</name>
</gene>
<feature type="compositionally biased region" description="Basic and acidic residues" evidence="1">
    <location>
        <begin position="30"/>
        <end position="47"/>
    </location>
</feature>
<evidence type="ECO:0000256" key="1">
    <source>
        <dbReference type="SAM" id="MobiDB-lite"/>
    </source>
</evidence>
<reference evidence="2 3" key="1">
    <citation type="submission" date="2022-04" db="EMBL/GenBank/DDBJ databases">
        <title>Streptomyces sp. nov. LCR6-01 isolated from Lichen of Dirinaria sp.</title>
        <authorList>
            <person name="Kanchanasin P."/>
            <person name="Tanasupawat S."/>
            <person name="Phongsopitanun W."/>
        </authorList>
    </citation>
    <scope>NUCLEOTIDE SEQUENCE [LARGE SCALE GENOMIC DNA]</scope>
    <source>
        <strain evidence="2 3">LCR6-01</strain>
    </source>
</reference>
<dbReference type="EMBL" id="JALPTH010000024">
    <property type="protein sequence ID" value="MCK8680225.1"/>
    <property type="molecule type" value="Genomic_DNA"/>
</dbReference>
<dbReference type="Proteomes" id="UP001522868">
    <property type="component" value="Unassembled WGS sequence"/>
</dbReference>
<evidence type="ECO:0000313" key="3">
    <source>
        <dbReference type="Proteomes" id="UP001522868"/>
    </source>
</evidence>
<comment type="caution">
    <text evidence="2">The sequence shown here is derived from an EMBL/GenBank/DDBJ whole genome shotgun (WGS) entry which is preliminary data.</text>
</comment>